<protein>
    <recommendedName>
        <fullName evidence="6">Protein kinase domain-containing protein</fullName>
    </recommendedName>
</protein>
<dbReference type="Pfam" id="PF00092">
    <property type="entry name" value="VWA"/>
    <property type="match status" value="1"/>
</dbReference>
<feature type="compositionally biased region" description="Basic and acidic residues" evidence="1">
    <location>
        <begin position="713"/>
        <end position="725"/>
    </location>
</feature>
<dbReference type="SUPFAM" id="SSF53300">
    <property type="entry name" value="vWA-like"/>
    <property type="match status" value="1"/>
</dbReference>
<name>A0ABR0JIJ4_9EURO</name>
<dbReference type="SUPFAM" id="SSF56112">
    <property type="entry name" value="Protein kinase-like (PK-like)"/>
    <property type="match status" value="1"/>
</dbReference>
<sequence>MASTQQGSPRDQPYDPSPYPDVQEYLQWIDLHRCEGITFEPDSSRSRTFIPDSAIKQYFDCTESSNYEKVKNLVTAAAGPYEPPNPRDVAQRCPKVFTILLIIGQSKYLNWFIDKDNLRDRRLPFTAEARSHFPRLPNGETFFDEFCKRQWQFCVEPMTHGTEPLTFDPERILPISEIEEVNKHQGASGVVQKVVVHPHYDRLHQRGLPHEAGRHEYVIKSYHRIEAEKYFKVEVGAFQKLVNEYDEPVPNLIRFYGAFKQNDSFHVILEYANVGTLEDYFNKVQPPRLGHDILRLWTNVFQLNHALAHIHNTSHNHNGYEAHVTGSPRIFQGWHQDIKPANILVSGDVKERPYEVQFMLADLGLSHFTAVVEHEDEVTGEDTGGSRAYSAPECNLAKTPVSKFAPRVKQSIDTWSLACVYSEFNVWIVDGAVHGLERYRSARLREVESRGSPLGACFHNSRGELLQTVIDWHQELHRRHAHEDKVTEVLWDQLLKRMFRPKETRITALLVAADAEDVIEKAQSMLEQSRSKDQTASPAFPLEDWSRPRTPPNVPEGFRGSRQHPADHSNDPITPPAYENGSKEQRTPTRTIPYRSAAHLLNNPGTDGNRVSLTSRLSDNSESNAWGGPSGEPWSRPFSATQGDFGSTMFPDNEQVVSPSFSQESIPHRTSDILRRGYVGGVGHFRRATIEPSPIEQYHPPSLAPIEPAPGQRENENKGKWKERSADLKPKARNPTKVLTRDALRHWAEKTRLSRSGIFGSNQEHHLDFEEELLGELRQRDHIFVLDDGESMRLHWKSVLALYKDLVLLVKKKKLDPNGSELRFITSDQRKEKKNTTELIAMVTAMEYHLRGESNFAARLEKILEEYTNRLRKNRDRRPISLYVFTDGRWQTNTGQLREVADAIKRMVLFLADTRAVNKKVGIQFIQFGHDELGTQRLTWLDKDLPEEYKLPADICDTTPSDGPDANVWKMLLGSINSLFDDD</sequence>
<keyword evidence="5" id="KW-1185">Reference proteome</keyword>
<evidence type="ECO:0000313" key="4">
    <source>
        <dbReference type="EMBL" id="KAK5065580.1"/>
    </source>
</evidence>
<feature type="domain" description="VWFA" evidence="3">
    <location>
        <begin position="781"/>
        <end position="941"/>
    </location>
</feature>
<dbReference type="InterPro" id="IPR000719">
    <property type="entry name" value="Prot_kinase_dom"/>
</dbReference>
<gene>
    <name evidence="4" type="ORF">LTR69_003129</name>
</gene>
<evidence type="ECO:0008006" key="6">
    <source>
        <dbReference type="Google" id="ProtNLM"/>
    </source>
</evidence>
<dbReference type="SMART" id="SM00220">
    <property type="entry name" value="S_TKc"/>
    <property type="match status" value="1"/>
</dbReference>
<proteinExistence type="predicted"/>
<feature type="region of interest" description="Disordered" evidence="1">
    <location>
        <begin position="692"/>
        <end position="725"/>
    </location>
</feature>
<dbReference type="EMBL" id="JAVRRF010000005">
    <property type="protein sequence ID" value="KAK5065580.1"/>
    <property type="molecule type" value="Genomic_DNA"/>
</dbReference>
<evidence type="ECO:0000256" key="1">
    <source>
        <dbReference type="SAM" id="MobiDB-lite"/>
    </source>
</evidence>
<feature type="domain" description="Protein kinase" evidence="2">
    <location>
        <begin position="177"/>
        <end position="519"/>
    </location>
</feature>
<reference evidence="4 5" key="1">
    <citation type="submission" date="2023-08" db="EMBL/GenBank/DDBJ databases">
        <title>Black Yeasts Isolated from many extreme environments.</title>
        <authorList>
            <person name="Coleine C."/>
            <person name="Stajich J.E."/>
            <person name="Selbmann L."/>
        </authorList>
    </citation>
    <scope>NUCLEOTIDE SEQUENCE [LARGE SCALE GENOMIC DNA]</scope>
    <source>
        <strain evidence="4 5">CCFEE 6328</strain>
    </source>
</reference>
<organism evidence="4 5">
    <name type="scientific">Exophiala sideris</name>
    <dbReference type="NCBI Taxonomy" id="1016849"/>
    <lineage>
        <taxon>Eukaryota</taxon>
        <taxon>Fungi</taxon>
        <taxon>Dikarya</taxon>
        <taxon>Ascomycota</taxon>
        <taxon>Pezizomycotina</taxon>
        <taxon>Eurotiomycetes</taxon>
        <taxon>Chaetothyriomycetidae</taxon>
        <taxon>Chaetothyriales</taxon>
        <taxon>Herpotrichiellaceae</taxon>
        <taxon>Exophiala</taxon>
    </lineage>
</organism>
<dbReference type="Pfam" id="PF00069">
    <property type="entry name" value="Pkinase"/>
    <property type="match status" value="1"/>
</dbReference>
<comment type="caution">
    <text evidence="4">The sequence shown here is derived from an EMBL/GenBank/DDBJ whole genome shotgun (WGS) entry which is preliminary data.</text>
</comment>
<evidence type="ECO:0000259" key="3">
    <source>
        <dbReference type="PROSITE" id="PS50234"/>
    </source>
</evidence>
<feature type="region of interest" description="Disordered" evidence="1">
    <location>
        <begin position="524"/>
        <end position="636"/>
    </location>
</feature>
<dbReference type="InterPro" id="IPR002035">
    <property type="entry name" value="VWF_A"/>
</dbReference>
<feature type="compositionally biased region" description="Polar residues" evidence="1">
    <location>
        <begin position="603"/>
        <end position="624"/>
    </location>
</feature>
<evidence type="ECO:0000259" key="2">
    <source>
        <dbReference type="PROSITE" id="PS50011"/>
    </source>
</evidence>
<dbReference type="InterPro" id="IPR011009">
    <property type="entry name" value="Kinase-like_dom_sf"/>
</dbReference>
<dbReference type="InterPro" id="IPR036465">
    <property type="entry name" value="vWFA_dom_sf"/>
</dbReference>
<dbReference type="Gene3D" id="3.40.50.410">
    <property type="entry name" value="von Willebrand factor, type A domain"/>
    <property type="match status" value="1"/>
</dbReference>
<dbReference type="PANTHER" id="PTHR24359:SF1">
    <property type="entry name" value="INHIBITOR OF NUCLEAR FACTOR KAPPA-B KINASE EPSILON SUBUNIT HOMOLOG 1-RELATED"/>
    <property type="match status" value="1"/>
</dbReference>
<accession>A0ABR0JIJ4</accession>
<evidence type="ECO:0000313" key="5">
    <source>
        <dbReference type="Proteomes" id="UP001345691"/>
    </source>
</evidence>
<dbReference type="PROSITE" id="PS50234">
    <property type="entry name" value="VWFA"/>
    <property type="match status" value="1"/>
</dbReference>
<dbReference type="Gene3D" id="1.10.510.10">
    <property type="entry name" value="Transferase(Phosphotransferase) domain 1"/>
    <property type="match status" value="1"/>
</dbReference>
<dbReference type="PROSITE" id="PS50011">
    <property type="entry name" value="PROTEIN_KINASE_DOM"/>
    <property type="match status" value="1"/>
</dbReference>
<dbReference type="PANTHER" id="PTHR24359">
    <property type="entry name" value="SERINE/THREONINE-PROTEIN KINASE SBK1"/>
    <property type="match status" value="1"/>
</dbReference>
<dbReference type="Proteomes" id="UP001345691">
    <property type="component" value="Unassembled WGS sequence"/>
</dbReference>